<sequence>MTESSAPSRPFRSFLFATAILVLQAICLAVVWAMHLQASGNFHEVIKGELYRSAQPDGAQLADWAQKHGFRSVLNLRGASDGTWYAEEIATSQRLGLEHADFGMSAGKPLSQERADQLIALMRRLPKPLLIHCKQGADRTGLASALYLATKGAGEDEAEGQISFRYGHVGLPLTAAWPMDQSWEALEPSLGFES</sequence>
<reference evidence="1 2" key="1">
    <citation type="submission" date="2019-11" db="EMBL/GenBank/DDBJ databases">
        <authorList>
            <person name="Dong K."/>
        </authorList>
    </citation>
    <scope>NUCLEOTIDE SEQUENCE [LARGE SCALE GENOMIC DNA]</scope>
    <source>
        <strain evidence="1 2">NBRC 111993</strain>
    </source>
</reference>
<dbReference type="OrthoDB" id="9814896at2"/>
<name>A0A6L6J989_9RHOB</name>
<evidence type="ECO:0000313" key="2">
    <source>
        <dbReference type="Proteomes" id="UP000478183"/>
    </source>
</evidence>
<dbReference type="Proteomes" id="UP000478183">
    <property type="component" value="Unassembled WGS sequence"/>
</dbReference>
<protein>
    <submittedName>
        <fullName evidence="1">Protein tyrosine phosphatase</fullName>
    </submittedName>
</protein>
<dbReference type="Gene3D" id="3.90.190.10">
    <property type="entry name" value="Protein tyrosine phosphatase superfamily"/>
    <property type="match status" value="1"/>
</dbReference>
<accession>A0A6L6J989</accession>
<dbReference type="InterPro" id="IPR029021">
    <property type="entry name" value="Prot-tyrosine_phosphatase-like"/>
</dbReference>
<keyword evidence="2" id="KW-1185">Reference proteome</keyword>
<organism evidence="1 2">
    <name type="scientific">Paracoccus aestuariivivens</name>
    <dbReference type="NCBI Taxonomy" id="1820333"/>
    <lineage>
        <taxon>Bacteria</taxon>
        <taxon>Pseudomonadati</taxon>
        <taxon>Pseudomonadota</taxon>
        <taxon>Alphaproteobacteria</taxon>
        <taxon>Rhodobacterales</taxon>
        <taxon>Paracoccaceae</taxon>
        <taxon>Paracoccus</taxon>
    </lineage>
</organism>
<evidence type="ECO:0000313" key="1">
    <source>
        <dbReference type="EMBL" id="MTH76561.1"/>
    </source>
</evidence>
<proteinExistence type="predicted"/>
<dbReference type="AlphaFoldDB" id="A0A6L6J989"/>
<dbReference type="InterPro" id="IPR016130">
    <property type="entry name" value="Tyr_Pase_AS"/>
</dbReference>
<comment type="caution">
    <text evidence="1">The sequence shown here is derived from an EMBL/GenBank/DDBJ whole genome shotgun (WGS) entry which is preliminary data.</text>
</comment>
<dbReference type="Pfam" id="PF13350">
    <property type="entry name" value="Y_phosphatase3"/>
    <property type="match status" value="1"/>
</dbReference>
<gene>
    <name evidence="1" type="ORF">GL286_02330</name>
</gene>
<dbReference type="PROSITE" id="PS00383">
    <property type="entry name" value="TYR_PHOSPHATASE_1"/>
    <property type="match status" value="1"/>
</dbReference>
<dbReference type="InterPro" id="IPR026893">
    <property type="entry name" value="Tyr/Ser_Pase_IphP-type"/>
</dbReference>
<dbReference type="GO" id="GO:0004721">
    <property type="term" value="F:phosphoprotein phosphatase activity"/>
    <property type="evidence" value="ECO:0007669"/>
    <property type="project" value="InterPro"/>
</dbReference>
<dbReference type="EMBL" id="WMIE01000001">
    <property type="protein sequence ID" value="MTH76561.1"/>
    <property type="molecule type" value="Genomic_DNA"/>
</dbReference>
<dbReference type="SUPFAM" id="SSF52799">
    <property type="entry name" value="(Phosphotyrosine protein) phosphatases II"/>
    <property type="match status" value="1"/>
</dbReference>